<dbReference type="EMBL" id="LOHZ01000040">
    <property type="protein sequence ID" value="KYO64814.1"/>
    <property type="molecule type" value="Genomic_DNA"/>
</dbReference>
<comment type="caution">
    <text evidence="3">The sequence shown here is derived from an EMBL/GenBank/DDBJ whole genome shotgun (WGS) entry which is preliminary data.</text>
</comment>
<dbReference type="PANTHER" id="PTHR43686">
    <property type="entry name" value="SULFURTRANSFERASE-RELATED"/>
    <property type="match status" value="1"/>
</dbReference>
<dbReference type="Pfam" id="PF01171">
    <property type="entry name" value="ATP_bind_3"/>
    <property type="match status" value="1"/>
</dbReference>
<dbReference type="InterPro" id="IPR011063">
    <property type="entry name" value="TilS/TtcA_N"/>
</dbReference>
<dbReference type="GO" id="GO:0016740">
    <property type="term" value="F:transferase activity"/>
    <property type="evidence" value="ECO:0007669"/>
    <property type="project" value="UniProtKB-KW"/>
</dbReference>
<dbReference type="STRING" id="520767.ATZ99_18720"/>
<dbReference type="Proteomes" id="UP000075737">
    <property type="component" value="Unassembled WGS sequence"/>
</dbReference>
<gene>
    <name evidence="3" type="primary">ttcA</name>
    <name evidence="3" type="ORF">ATZ99_18720</name>
</gene>
<dbReference type="AlphaFoldDB" id="A0A162MAS0"/>
<feature type="domain" description="tRNA(Ile)-lysidine/2-thiocytidine synthase N-terminal" evidence="2">
    <location>
        <begin position="28"/>
        <end position="195"/>
    </location>
</feature>
<sequence length="258" mass="29412">MNKNFGKWFLTKVKKAIINYNMIENNDKIAVGVSGGKDSTALLYILDLVRKNSPLNFDIVAISVDLGFGMDYAPLKEFCEKINIPLHIVPSEIGKIVFEIRKEKNPCSLCSKMRRGALDSAAVELGCNKVALAHHADDASETLLLNLIFTGRFSTFEPKTYLSRKNVTLIRPLIYLKEQTLKSIVKSQNLPVIESSCPATGKTYREEMKKLIDRFESIFPKARDNIIAAIDRKRFFMEDNSFKNEEWIRSENGFYDKE</sequence>
<dbReference type="SUPFAM" id="SSF52402">
    <property type="entry name" value="Adenine nucleotide alpha hydrolases-like"/>
    <property type="match status" value="1"/>
</dbReference>
<dbReference type="Gene3D" id="3.40.50.620">
    <property type="entry name" value="HUPs"/>
    <property type="match status" value="1"/>
</dbReference>
<name>A0A162MAS0_9FIRM</name>
<protein>
    <submittedName>
        <fullName evidence="3">tRNA 2-thiocytidine biosynthesis protein TtcA</fullName>
    </submittedName>
</protein>
<dbReference type="PIRSF" id="PIRSF004976">
    <property type="entry name" value="ATPase_YdaO"/>
    <property type="match status" value="1"/>
</dbReference>
<evidence type="ECO:0000313" key="3">
    <source>
        <dbReference type="EMBL" id="KYO64814.1"/>
    </source>
</evidence>
<reference evidence="3 4" key="1">
    <citation type="submission" date="2015-12" db="EMBL/GenBank/DDBJ databases">
        <title>Draft genome of Thermovenabulum gondwanense isolated from a red thermophilic microbial mat colonisisng an outflow channel of a bore well.</title>
        <authorList>
            <person name="Patel B.K."/>
        </authorList>
    </citation>
    <scope>NUCLEOTIDE SEQUENCE [LARGE SCALE GENOMIC DNA]</scope>
    <source>
        <strain evidence="3 4">R270</strain>
    </source>
</reference>
<keyword evidence="1" id="KW-0808">Transferase</keyword>
<proteinExistence type="predicted"/>
<dbReference type="OrthoDB" id="9801054at2"/>
<dbReference type="GO" id="GO:0008033">
    <property type="term" value="P:tRNA processing"/>
    <property type="evidence" value="ECO:0007669"/>
    <property type="project" value="InterPro"/>
</dbReference>
<dbReference type="RefSeq" id="WP_068748977.1">
    <property type="nucleotide sequence ID" value="NZ_LOHZ01000040.1"/>
</dbReference>
<dbReference type="PANTHER" id="PTHR43686:SF1">
    <property type="entry name" value="AMINOTRAN_5 DOMAIN-CONTAINING PROTEIN"/>
    <property type="match status" value="1"/>
</dbReference>
<dbReference type="CDD" id="cd24138">
    <property type="entry name" value="TtcA-like"/>
    <property type="match status" value="1"/>
</dbReference>
<evidence type="ECO:0000313" key="4">
    <source>
        <dbReference type="Proteomes" id="UP000075737"/>
    </source>
</evidence>
<evidence type="ECO:0000256" key="1">
    <source>
        <dbReference type="ARBA" id="ARBA00022679"/>
    </source>
</evidence>
<organism evidence="3 4">
    <name type="scientific">Thermovenabulum gondwanense</name>
    <dbReference type="NCBI Taxonomy" id="520767"/>
    <lineage>
        <taxon>Bacteria</taxon>
        <taxon>Bacillati</taxon>
        <taxon>Bacillota</taxon>
        <taxon>Clostridia</taxon>
        <taxon>Thermosediminibacterales</taxon>
        <taxon>Thermosediminibacteraceae</taxon>
        <taxon>Thermovenabulum</taxon>
    </lineage>
</organism>
<evidence type="ECO:0000259" key="2">
    <source>
        <dbReference type="Pfam" id="PF01171"/>
    </source>
</evidence>
<dbReference type="InterPro" id="IPR035107">
    <property type="entry name" value="tRNA_thiolation_TtcA_Ctu1"/>
</dbReference>
<keyword evidence="4" id="KW-1185">Reference proteome</keyword>
<dbReference type="PATRIC" id="fig|520767.4.peg.1996"/>
<dbReference type="InterPro" id="IPR014729">
    <property type="entry name" value="Rossmann-like_a/b/a_fold"/>
</dbReference>
<accession>A0A162MAS0</accession>